<evidence type="ECO:0000256" key="1">
    <source>
        <dbReference type="ARBA" id="ARBA00004651"/>
    </source>
</evidence>
<dbReference type="RefSeq" id="WP_009602787.1">
    <property type="nucleotide sequence ID" value="NZ_AEIU01000096.1"/>
</dbReference>
<feature type="chain" id="PRO_5003167517" description="Bcr/CflA family efflux transporter" evidence="9">
    <location>
        <begin position="21"/>
        <end position="392"/>
    </location>
</feature>
<evidence type="ECO:0000256" key="3">
    <source>
        <dbReference type="ARBA" id="ARBA00022448"/>
    </source>
</evidence>
<dbReference type="PANTHER" id="PTHR23502">
    <property type="entry name" value="MAJOR FACILITATOR SUPERFAMILY"/>
    <property type="match status" value="1"/>
</dbReference>
<sequence>MSKVTLTFISLLMASSFFFASSMYSPSLPDIETSLNTTASLAQQSMSYFFVALAISQLICGPLSERFGRKPIALISSLIYLLGSIGCLMSDNIHVLLLSRIIQGAGVGGLYLLCRTILQDSFSRTELMGLLAWMGVLFMALPGLTPVIGGYISECYGWMGNFVFMAVIGFIITLVIFFIKKETIKEINPNAIKPKQMLNDYWMIASDTTFLAFLAMMFSANSCIMLFQITGAFVANNEFSLSATQFGICSIALITSSITARLIWNRYLKNNITDNTTMSWGCAIQLVGSVITTYSISVNSFVMIVIGFTVTAFGASLLITIAAVSALYLFPNHKGQVGAIYGALQMLAASIFTLCLSMLPTTHTTLVEVSWLLALVAIAALLLLKKKATQLA</sequence>
<feature type="transmembrane region" description="Helical" evidence="8">
    <location>
        <begin position="276"/>
        <end position="296"/>
    </location>
</feature>
<keyword evidence="9" id="KW-0732">Signal</keyword>
<proteinExistence type="inferred from homology"/>
<protein>
    <recommendedName>
        <fullName evidence="8">Bcr/CflA family efflux transporter</fullName>
    </recommendedName>
</protein>
<dbReference type="EMBL" id="AEIU01000096">
    <property type="protein sequence ID" value="EFP95424.1"/>
    <property type="molecule type" value="Genomic_DNA"/>
</dbReference>
<comment type="subcellular location">
    <subcellularLocation>
        <location evidence="8">Cell inner membrane</location>
        <topology evidence="8">Multi-pass membrane protein</topology>
    </subcellularLocation>
    <subcellularLocation>
        <location evidence="1">Cell membrane</location>
        <topology evidence="1">Multi-pass membrane protein</topology>
    </subcellularLocation>
</comment>
<feature type="transmembrane region" description="Helical" evidence="8">
    <location>
        <begin position="130"/>
        <end position="152"/>
    </location>
</feature>
<organism evidence="11 12">
    <name type="scientific">Vibrio caribbeanicus ATCC BAA-2122</name>
    <dbReference type="NCBI Taxonomy" id="796620"/>
    <lineage>
        <taxon>Bacteria</taxon>
        <taxon>Pseudomonadati</taxon>
        <taxon>Pseudomonadota</taxon>
        <taxon>Gammaproteobacteria</taxon>
        <taxon>Vibrionales</taxon>
        <taxon>Vibrionaceae</taxon>
        <taxon>Vibrio</taxon>
    </lineage>
</organism>
<feature type="transmembrane region" description="Helical" evidence="8">
    <location>
        <begin position="239"/>
        <end position="264"/>
    </location>
</feature>
<dbReference type="NCBIfam" id="TIGR00710">
    <property type="entry name" value="efflux_Bcr_CflA"/>
    <property type="match status" value="1"/>
</dbReference>
<keyword evidence="7 8" id="KW-0472">Membrane</keyword>
<comment type="similarity">
    <text evidence="2 8">Belongs to the major facilitator superfamily. Bcr/CmlA family.</text>
</comment>
<keyword evidence="12" id="KW-1185">Reference proteome</keyword>
<dbReference type="STRING" id="796620.VIBC2010_15354"/>
<dbReference type="eggNOG" id="COG2814">
    <property type="taxonomic scope" value="Bacteria"/>
</dbReference>
<feature type="transmembrane region" description="Helical" evidence="8">
    <location>
        <begin position="72"/>
        <end position="91"/>
    </location>
</feature>
<feature type="transmembrane region" description="Helical" evidence="8">
    <location>
        <begin position="365"/>
        <end position="384"/>
    </location>
</feature>
<keyword evidence="6 8" id="KW-1133">Transmembrane helix</keyword>
<gene>
    <name evidence="11" type="ORF">VIBC2010_15354</name>
</gene>
<feature type="transmembrane region" description="Helical" evidence="8">
    <location>
        <begin position="158"/>
        <end position="179"/>
    </location>
</feature>
<keyword evidence="5 8" id="KW-0812">Transmembrane</keyword>
<dbReference type="InterPro" id="IPR011701">
    <property type="entry name" value="MFS"/>
</dbReference>
<feature type="transmembrane region" description="Helical" evidence="8">
    <location>
        <begin position="302"/>
        <end position="330"/>
    </location>
</feature>
<feature type="transmembrane region" description="Helical" evidence="8">
    <location>
        <begin position="337"/>
        <end position="359"/>
    </location>
</feature>
<dbReference type="InterPro" id="IPR004812">
    <property type="entry name" value="Efflux_drug-R_Bcr/CmlA"/>
</dbReference>
<keyword evidence="8" id="KW-0997">Cell inner membrane</keyword>
<name>E3BNK5_9VIBR</name>
<evidence type="ECO:0000313" key="12">
    <source>
        <dbReference type="Proteomes" id="UP000002943"/>
    </source>
</evidence>
<dbReference type="OrthoDB" id="9812221at2"/>
<feature type="transmembrane region" description="Helical" evidence="8">
    <location>
        <begin position="44"/>
        <end position="60"/>
    </location>
</feature>
<evidence type="ECO:0000259" key="10">
    <source>
        <dbReference type="PROSITE" id="PS50850"/>
    </source>
</evidence>
<dbReference type="PROSITE" id="PS50850">
    <property type="entry name" value="MFS"/>
    <property type="match status" value="1"/>
</dbReference>
<evidence type="ECO:0000256" key="2">
    <source>
        <dbReference type="ARBA" id="ARBA00006236"/>
    </source>
</evidence>
<comment type="caution">
    <text evidence="11">The sequence shown here is derived from an EMBL/GenBank/DDBJ whole genome shotgun (WGS) entry which is preliminary data.</text>
</comment>
<evidence type="ECO:0000256" key="6">
    <source>
        <dbReference type="ARBA" id="ARBA00022989"/>
    </source>
</evidence>
<feature type="transmembrane region" description="Helical" evidence="8">
    <location>
        <begin position="97"/>
        <end position="118"/>
    </location>
</feature>
<dbReference type="Pfam" id="PF07690">
    <property type="entry name" value="MFS_1"/>
    <property type="match status" value="1"/>
</dbReference>
<evidence type="ECO:0000256" key="5">
    <source>
        <dbReference type="ARBA" id="ARBA00022692"/>
    </source>
</evidence>
<dbReference type="Proteomes" id="UP000002943">
    <property type="component" value="Unassembled WGS sequence"/>
</dbReference>
<dbReference type="GO" id="GO:1990961">
    <property type="term" value="P:xenobiotic detoxification by transmembrane export across the plasma membrane"/>
    <property type="evidence" value="ECO:0007669"/>
    <property type="project" value="InterPro"/>
</dbReference>
<dbReference type="InterPro" id="IPR036259">
    <property type="entry name" value="MFS_trans_sf"/>
</dbReference>
<dbReference type="PANTHER" id="PTHR23502:SF132">
    <property type="entry name" value="POLYAMINE TRANSPORTER 2-RELATED"/>
    <property type="match status" value="1"/>
</dbReference>
<accession>E3BNK5</accession>
<evidence type="ECO:0000256" key="4">
    <source>
        <dbReference type="ARBA" id="ARBA00022475"/>
    </source>
</evidence>
<dbReference type="Gene3D" id="1.20.1720.10">
    <property type="entry name" value="Multidrug resistance protein D"/>
    <property type="match status" value="1"/>
</dbReference>
<dbReference type="SUPFAM" id="SSF103473">
    <property type="entry name" value="MFS general substrate transporter"/>
    <property type="match status" value="1"/>
</dbReference>
<reference evidence="11 12" key="1">
    <citation type="journal article" date="2012" name="Int. J. Syst. Evol. Microbiol.">
        <title>Vibrio caribbeanicus sp. nov., isolated from the marine sponge Scleritoderma cyanea.</title>
        <authorList>
            <person name="Hoffmann M."/>
            <person name="Monday S.R."/>
            <person name="Allard M.W."/>
            <person name="Strain E.A."/>
            <person name="Whittaker P."/>
            <person name="Naum M."/>
            <person name="McCarthy P.J."/>
            <person name="Lopez J.V."/>
            <person name="Fischer M."/>
            <person name="Brown E.W."/>
        </authorList>
    </citation>
    <scope>NUCLEOTIDE SEQUENCE [LARGE SCALE GENOMIC DNA]</scope>
    <source>
        <strain evidence="11 12">ATCC BAA-2122</strain>
    </source>
</reference>
<evidence type="ECO:0000256" key="8">
    <source>
        <dbReference type="RuleBase" id="RU365088"/>
    </source>
</evidence>
<feature type="signal peptide" evidence="9">
    <location>
        <begin position="1"/>
        <end position="20"/>
    </location>
</feature>
<dbReference type="GO" id="GO:0042910">
    <property type="term" value="F:xenobiotic transmembrane transporter activity"/>
    <property type="evidence" value="ECO:0007669"/>
    <property type="project" value="InterPro"/>
</dbReference>
<evidence type="ECO:0000256" key="9">
    <source>
        <dbReference type="SAM" id="SignalP"/>
    </source>
</evidence>
<dbReference type="GO" id="GO:0005886">
    <property type="term" value="C:plasma membrane"/>
    <property type="evidence" value="ECO:0007669"/>
    <property type="project" value="UniProtKB-SubCell"/>
</dbReference>
<dbReference type="InterPro" id="IPR020846">
    <property type="entry name" value="MFS_dom"/>
</dbReference>
<evidence type="ECO:0000256" key="7">
    <source>
        <dbReference type="ARBA" id="ARBA00023136"/>
    </source>
</evidence>
<comment type="caution">
    <text evidence="8">Lacks conserved residue(s) required for the propagation of feature annotation.</text>
</comment>
<keyword evidence="4" id="KW-1003">Cell membrane</keyword>
<evidence type="ECO:0000313" key="11">
    <source>
        <dbReference type="EMBL" id="EFP95424.1"/>
    </source>
</evidence>
<feature type="domain" description="Major facilitator superfamily (MFS) profile" evidence="10">
    <location>
        <begin position="1"/>
        <end position="388"/>
    </location>
</feature>
<feature type="transmembrane region" description="Helical" evidence="8">
    <location>
        <begin position="200"/>
        <end position="227"/>
    </location>
</feature>
<keyword evidence="3 8" id="KW-0813">Transport</keyword>
<dbReference type="AlphaFoldDB" id="E3BNK5"/>